<sequence length="518" mass="58402">MSSGNQYTPSTDAPMPTEVLERNDANTKRIENVNHLASLAYKIAIAIGAIVVFSYLFSIKFFPSALAPGEIILFVFIALAFSFIYGILWIYGTFSALWLLQIVNYIRYKCRFRRKKLSPFRPLRYIQEIAALPTSRWWPRLRWIPKKIRQFRKGATRNSRTPLNKLPSPLRGFFSVLFSLVVFIVMLSLVLVKGLMVFTFLLIGCFLAGFFTLLMLIAVTSSEQPDAVTRQSIRSVVWWQYAFFFFLPLAFVLFYSGPMTLPQMAFNAMGIRSSNVSIEVAEAELGTIERATEFIGRPILDCRRTAEGRLLLHGADVMWTGIGAISLVSFSLRGPDRSTIFGTEQVVRRKISLRFDSVSLRVITSSPAMDICFDLTHDLGLESRGEELNADILERLHDVLLTVRGAGVPRSILVLVQGVRQNQNVLLPNDKDGNKYFQQSQLRARVVANAIRKVMNDDNIKIVSEAGLIAGVEPDRVLAGSCTPDVRTSSFDWKPCDAPNFHVELHVKYATAHTDELR</sequence>
<reference evidence="2 3" key="1">
    <citation type="submission" date="2022-06" db="EMBL/GenBank/DDBJ databases">
        <title>Janthinobacterium kumbetensis sp. nov., isolated from spring water in Turkey.</title>
        <authorList>
            <person name="Inan Bektas K."/>
            <person name="Belduz A.A."/>
            <person name="Canakci S."/>
            <person name="Nalcaoglu A."/>
            <person name="Ceylan E."/>
            <person name="Kati H."/>
        </authorList>
    </citation>
    <scope>NUCLEOTIDE SEQUENCE [LARGE SCALE GENOMIC DNA]</scope>
    <source>
        <strain evidence="2 3">GK</strain>
    </source>
</reference>
<keyword evidence="1" id="KW-1133">Transmembrane helix</keyword>
<accession>A0ABT0WM84</accession>
<keyword evidence="1" id="KW-0472">Membrane</keyword>
<feature type="transmembrane region" description="Helical" evidence="1">
    <location>
        <begin position="39"/>
        <end position="59"/>
    </location>
</feature>
<evidence type="ECO:0000313" key="3">
    <source>
        <dbReference type="Proteomes" id="UP001202243"/>
    </source>
</evidence>
<dbReference type="Proteomes" id="UP001202243">
    <property type="component" value="Unassembled WGS sequence"/>
</dbReference>
<feature type="transmembrane region" description="Helical" evidence="1">
    <location>
        <begin position="71"/>
        <end position="91"/>
    </location>
</feature>
<evidence type="ECO:0000256" key="1">
    <source>
        <dbReference type="SAM" id="Phobius"/>
    </source>
</evidence>
<evidence type="ECO:0000313" key="2">
    <source>
        <dbReference type="EMBL" id="MCM2565179.1"/>
    </source>
</evidence>
<name>A0ABT0WM84_9BURK</name>
<dbReference type="EMBL" id="JAMQGR010000001">
    <property type="protein sequence ID" value="MCM2565179.1"/>
    <property type="molecule type" value="Genomic_DNA"/>
</dbReference>
<organism evidence="2 3">
    <name type="scientific">Janthinobacterium kumbetense</name>
    <dbReference type="NCBI Taxonomy" id="2950280"/>
    <lineage>
        <taxon>Bacteria</taxon>
        <taxon>Pseudomonadati</taxon>
        <taxon>Pseudomonadota</taxon>
        <taxon>Betaproteobacteria</taxon>
        <taxon>Burkholderiales</taxon>
        <taxon>Oxalobacteraceae</taxon>
        <taxon>Janthinobacterium</taxon>
    </lineage>
</organism>
<comment type="caution">
    <text evidence="2">The sequence shown here is derived from an EMBL/GenBank/DDBJ whole genome shotgun (WGS) entry which is preliminary data.</text>
</comment>
<proteinExistence type="predicted"/>
<gene>
    <name evidence="2" type="ORF">NCG91_06180</name>
</gene>
<protein>
    <submittedName>
        <fullName evidence="2">Uncharacterized protein</fullName>
    </submittedName>
</protein>
<feature type="transmembrane region" description="Helical" evidence="1">
    <location>
        <begin position="238"/>
        <end position="256"/>
    </location>
</feature>
<feature type="transmembrane region" description="Helical" evidence="1">
    <location>
        <begin position="199"/>
        <end position="218"/>
    </location>
</feature>
<feature type="transmembrane region" description="Helical" evidence="1">
    <location>
        <begin position="172"/>
        <end position="192"/>
    </location>
</feature>
<dbReference type="RefSeq" id="WP_251349033.1">
    <property type="nucleotide sequence ID" value="NZ_JAMQGR010000001.1"/>
</dbReference>
<keyword evidence="1" id="KW-0812">Transmembrane</keyword>
<keyword evidence="3" id="KW-1185">Reference proteome</keyword>